<dbReference type="InterPro" id="IPR036063">
    <property type="entry name" value="Smr_dom_sf"/>
</dbReference>
<feature type="region of interest" description="Disordered" evidence="1">
    <location>
        <begin position="16"/>
        <end position="41"/>
    </location>
</feature>
<gene>
    <name evidence="3" type="ORF">GLS_c20080</name>
</gene>
<dbReference type="SUPFAM" id="SSF160443">
    <property type="entry name" value="SMR domain-like"/>
    <property type="match status" value="1"/>
</dbReference>
<evidence type="ECO:0000313" key="3">
    <source>
        <dbReference type="EMBL" id="AHK71881.1"/>
    </source>
</evidence>
<evidence type="ECO:0000259" key="2">
    <source>
        <dbReference type="PROSITE" id="PS50828"/>
    </source>
</evidence>
<evidence type="ECO:0000256" key="1">
    <source>
        <dbReference type="SAM" id="MobiDB-lite"/>
    </source>
</evidence>
<dbReference type="PANTHER" id="PTHR35562:SF2">
    <property type="entry name" value="DNA ENDONUCLEASE SMRA-RELATED"/>
    <property type="match status" value="1"/>
</dbReference>
<dbReference type="Pfam" id="PF01713">
    <property type="entry name" value="Smr"/>
    <property type="match status" value="1"/>
</dbReference>
<accession>A0A067Z4B1</accession>
<sequence>MPKSRKNIVQWRWNPLHARDLNSRPGNADGTASEDGVAKRDLREDEATLWRMVVRDIKPLRSPRAPRRMMPVAKAGPPAPIPEAARSAPVVSRRSFVPVQPKKPVSRPAELAVGVRAPGLDDTSWKRLSRGQMKVDARLDLHGYVVQEAFERLYDFMQRARVRNWRCVEVVTGLGSGQTSGLIRRELPMWLQRGDLRSMVLAVVHPHAANHGSVRILLKTRRR</sequence>
<dbReference type="KEGG" id="goy:GLS_c20080"/>
<reference evidence="3 4" key="1">
    <citation type="journal article" date="2015" name="Appl. Microbiol. Biotechnol.">
        <title>The consequence of an additional NADH dehydrogenase paralog on the growth of Gluconobacter oxydans DSM3504.</title>
        <authorList>
            <person name="Kostner D."/>
            <person name="Luchterhand B."/>
            <person name="Junker A."/>
            <person name="Volland S."/>
            <person name="Daniel R."/>
            <person name="Buchs J."/>
            <person name="Liebl W."/>
            <person name="Ehrenreich A."/>
        </authorList>
    </citation>
    <scope>NUCLEOTIDE SEQUENCE [LARGE SCALE GENOMIC DNA]</scope>
    <source>
        <strain evidence="3">DSM 3504</strain>
    </source>
</reference>
<dbReference type="AlphaFoldDB" id="A0A067Z4B1"/>
<name>A0A067Z4B1_GLUOY</name>
<evidence type="ECO:0000313" key="4">
    <source>
        <dbReference type="Proteomes" id="UP000031656"/>
    </source>
</evidence>
<feature type="domain" description="Smr" evidence="2">
    <location>
        <begin position="139"/>
        <end position="219"/>
    </location>
</feature>
<organism evidence="3 4">
    <name type="scientific">Gluconobacter oxydans DSM 3504</name>
    <dbReference type="NCBI Taxonomy" id="1288313"/>
    <lineage>
        <taxon>Bacteria</taxon>
        <taxon>Pseudomonadati</taxon>
        <taxon>Pseudomonadota</taxon>
        <taxon>Alphaproteobacteria</taxon>
        <taxon>Acetobacterales</taxon>
        <taxon>Acetobacteraceae</taxon>
        <taxon>Gluconobacter</taxon>
    </lineage>
</organism>
<dbReference type="EMBL" id="CP004373">
    <property type="protein sequence ID" value="AHK71881.1"/>
    <property type="molecule type" value="Genomic_DNA"/>
</dbReference>
<dbReference type="PANTHER" id="PTHR35562">
    <property type="entry name" value="DNA ENDONUCLEASE SMRA-RELATED"/>
    <property type="match status" value="1"/>
</dbReference>
<protein>
    <submittedName>
        <fullName evidence="3">Putative SMR/MUTS family protein</fullName>
    </submittedName>
</protein>
<proteinExistence type="predicted"/>
<dbReference type="InterPro" id="IPR002625">
    <property type="entry name" value="Smr_dom"/>
</dbReference>
<dbReference type="Proteomes" id="UP000031656">
    <property type="component" value="Chromosome"/>
</dbReference>
<dbReference type="HOGENOM" id="CLU_055978_2_0_5"/>
<dbReference type="PROSITE" id="PS50828">
    <property type="entry name" value="SMR"/>
    <property type="match status" value="1"/>
</dbReference>
<dbReference type="Gene3D" id="3.30.1370.110">
    <property type="match status" value="1"/>
</dbReference>